<feature type="domain" description="Hydantoinase/oxoprolinase N-terminal" evidence="2">
    <location>
        <begin position="5"/>
        <end position="168"/>
    </location>
</feature>
<reference evidence="3" key="1">
    <citation type="submission" date="2023-02" db="EMBL/GenBank/DDBJ databases">
        <title>Gut commensal Christensenella minuta modulates host metabolism via a new class of secondary bile acids.</title>
        <authorList>
            <person name="Liu C."/>
        </authorList>
    </citation>
    <scope>NUCLEOTIDE SEQUENCE</scope>
    <source>
        <strain evidence="3">CA70</strain>
    </source>
</reference>
<name>A0AAU8A6V1_9FIRM</name>
<dbReference type="InterPro" id="IPR002821">
    <property type="entry name" value="Hydantoinase_A"/>
</dbReference>
<dbReference type="Pfam" id="PF01968">
    <property type="entry name" value="Hydantoinase_A"/>
    <property type="match status" value="1"/>
</dbReference>
<dbReference type="RefSeq" id="WP_353423074.1">
    <property type="nucleotide sequence ID" value="NZ_CP117826.1"/>
</dbReference>
<sequence length="677" mass="73686">MKLGIGIDTGGTYTDAVVFDFDSKKILASAKALTTKEDLSIGIGNAMDGLDSRYFDQVSLVSLSTTLATNACIEGKGGRAKLFFLGVEKRVLDWVGKDYGLHPDSGEIYCCEYKSRYDGEITDQPDWSVLLADTKNWLHDADGLGIVELYAMKNGAALERKAKEVFSEHYSFPIVCGHELFSELNSLQRGASTLLNAKLVPVIHEFLTAIKSVLSQKGIGAPIVIVRSDGTLMSETFSRMRPVETILCGPAASVLGGAHLTDERDSMIVDMGGTTTDVSLVKDGQPVRAMDGVSIGQWRTFVKGVFIDTFGLGGDSALRQNGASLLLGERRVMPVCVAASRWPSVRQDLKALLASSRIHATLPLHEFFYLVRDIPNSENYSENELAFCRALRGRPLLMTEATEATGLDVYTLNTERLEREGIVMRCGLTPTDIMHIKGDFSVYDTEASRLAAQFVLKCLYADADAPCSMEEFCDMAYDLVRKKLYRNLVRILLQDRFPQMKKNGLSQQMEDLISESWEQNKRAHQTGYTEFGFTTKAALVGIGAPTHIFLPDVARALGTRCVIPENAGVANAVGAVMGSVSVDISIEVRPDHTPAGVESYTVLGTEKNTTVETLEEAVRIASAEAEEAAKAEARRRGVVGKIDIRTAVGHNTGRLKGNFEFDLGATVTATASGRVVS</sequence>
<feature type="domain" description="Hydantoinase A/oxoprolinase" evidence="1">
    <location>
        <begin position="189"/>
        <end position="325"/>
    </location>
</feature>
<dbReference type="GO" id="GO:0005829">
    <property type="term" value="C:cytosol"/>
    <property type="evidence" value="ECO:0007669"/>
    <property type="project" value="TreeGrafter"/>
</dbReference>
<accession>A0AAU8A6V1</accession>
<dbReference type="GO" id="GO:0017168">
    <property type="term" value="F:5-oxoprolinase (ATP-hydrolyzing) activity"/>
    <property type="evidence" value="ECO:0007669"/>
    <property type="project" value="TreeGrafter"/>
</dbReference>
<evidence type="ECO:0000259" key="1">
    <source>
        <dbReference type="Pfam" id="PF01968"/>
    </source>
</evidence>
<dbReference type="GO" id="GO:0006749">
    <property type="term" value="P:glutathione metabolic process"/>
    <property type="evidence" value="ECO:0007669"/>
    <property type="project" value="TreeGrafter"/>
</dbReference>
<gene>
    <name evidence="3" type="ORF">PUP29_09090</name>
</gene>
<evidence type="ECO:0000259" key="2">
    <source>
        <dbReference type="Pfam" id="PF05378"/>
    </source>
</evidence>
<dbReference type="PANTHER" id="PTHR11365">
    <property type="entry name" value="5-OXOPROLINASE RELATED"/>
    <property type="match status" value="1"/>
</dbReference>
<dbReference type="PANTHER" id="PTHR11365:SF2">
    <property type="entry name" value="5-OXOPROLINASE"/>
    <property type="match status" value="1"/>
</dbReference>
<proteinExistence type="predicted"/>
<protein>
    <submittedName>
        <fullName evidence="3">Hydantoinase/oxoprolinase family protein</fullName>
    </submittedName>
</protein>
<dbReference type="SUPFAM" id="SSF53067">
    <property type="entry name" value="Actin-like ATPase domain"/>
    <property type="match status" value="2"/>
</dbReference>
<dbReference type="InterPro" id="IPR043129">
    <property type="entry name" value="ATPase_NBD"/>
</dbReference>
<dbReference type="InterPro" id="IPR045079">
    <property type="entry name" value="Oxoprolinase-like"/>
</dbReference>
<dbReference type="Pfam" id="PF05378">
    <property type="entry name" value="Hydant_A_N"/>
    <property type="match status" value="1"/>
</dbReference>
<evidence type="ECO:0000313" key="3">
    <source>
        <dbReference type="EMBL" id="XCC61679.1"/>
    </source>
</evidence>
<organism evidence="3">
    <name type="scientific">Christensenella massiliensis</name>
    <dbReference type="NCBI Taxonomy" id="1805714"/>
    <lineage>
        <taxon>Bacteria</taxon>
        <taxon>Bacillati</taxon>
        <taxon>Bacillota</taxon>
        <taxon>Clostridia</taxon>
        <taxon>Christensenellales</taxon>
        <taxon>Christensenellaceae</taxon>
        <taxon>Christensenella</taxon>
    </lineage>
</organism>
<dbReference type="InterPro" id="IPR008040">
    <property type="entry name" value="Hydant_A_N"/>
</dbReference>
<dbReference type="EMBL" id="CP117826">
    <property type="protein sequence ID" value="XCC61679.1"/>
    <property type="molecule type" value="Genomic_DNA"/>
</dbReference>
<dbReference type="AlphaFoldDB" id="A0AAU8A6V1"/>